<evidence type="ECO:0000313" key="1">
    <source>
        <dbReference type="EMBL" id="KAF6019522.1"/>
    </source>
</evidence>
<sequence length="100" mass="11554">MLLTAGKGLALTYHYSHRLYLYSYTTSLLQDLTACIHTFPAISVQLCEAKNSKYYIGKFLYFSLVFILTNQSSLNPCSHPCEKFIKNLRQYTTRLKEVCN</sequence>
<dbReference type="Proteomes" id="UP000593567">
    <property type="component" value="Unassembled WGS sequence"/>
</dbReference>
<protein>
    <submittedName>
        <fullName evidence="1">Uncharacterized protein</fullName>
    </submittedName>
</protein>
<reference evidence="1" key="1">
    <citation type="submission" date="2020-06" db="EMBL/GenBank/DDBJ databases">
        <title>Draft genome of Bugula neritina, a colonial animal packing powerful symbionts and potential medicines.</title>
        <authorList>
            <person name="Rayko M."/>
        </authorList>
    </citation>
    <scope>NUCLEOTIDE SEQUENCE [LARGE SCALE GENOMIC DNA]</scope>
    <source>
        <strain evidence="1">Kwan_BN1</strain>
    </source>
</reference>
<comment type="caution">
    <text evidence="1">The sequence shown here is derived from an EMBL/GenBank/DDBJ whole genome shotgun (WGS) entry which is preliminary data.</text>
</comment>
<dbReference type="EMBL" id="VXIV02003223">
    <property type="protein sequence ID" value="KAF6019522.1"/>
    <property type="molecule type" value="Genomic_DNA"/>
</dbReference>
<accession>A0A7J7J022</accession>
<organism evidence="1 2">
    <name type="scientific">Bugula neritina</name>
    <name type="common">Brown bryozoan</name>
    <name type="synonym">Sertularia neritina</name>
    <dbReference type="NCBI Taxonomy" id="10212"/>
    <lineage>
        <taxon>Eukaryota</taxon>
        <taxon>Metazoa</taxon>
        <taxon>Spiralia</taxon>
        <taxon>Lophotrochozoa</taxon>
        <taxon>Bryozoa</taxon>
        <taxon>Gymnolaemata</taxon>
        <taxon>Cheilostomatida</taxon>
        <taxon>Flustrina</taxon>
        <taxon>Buguloidea</taxon>
        <taxon>Bugulidae</taxon>
        <taxon>Bugula</taxon>
    </lineage>
</organism>
<proteinExistence type="predicted"/>
<keyword evidence="2" id="KW-1185">Reference proteome</keyword>
<name>A0A7J7J022_BUGNE</name>
<evidence type="ECO:0000313" key="2">
    <source>
        <dbReference type="Proteomes" id="UP000593567"/>
    </source>
</evidence>
<gene>
    <name evidence="1" type="ORF">EB796_022173</name>
</gene>
<dbReference type="AlphaFoldDB" id="A0A7J7J022"/>